<dbReference type="Proteomes" id="UP000321225">
    <property type="component" value="Unassembled WGS sequence"/>
</dbReference>
<keyword evidence="3" id="KW-1185">Reference proteome</keyword>
<dbReference type="GO" id="GO:0016747">
    <property type="term" value="F:acyltransferase activity, transferring groups other than amino-acyl groups"/>
    <property type="evidence" value="ECO:0007669"/>
    <property type="project" value="InterPro"/>
</dbReference>
<evidence type="ECO:0000313" key="2">
    <source>
        <dbReference type="EMBL" id="GEK85927.1"/>
    </source>
</evidence>
<dbReference type="PROSITE" id="PS51186">
    <property type="entry name" value="GNAT"/>
    <property type="match status" value="1"/>
</dbReference>
<dbReference type="InterPro" id="IPR016181">
    <property type="entry name" value="Acyl_CoA_acyltransferase"/>
</dbReference>
<accession>A0A511AIZ9</accession>
<gene>
    <name evidence="2" type="ORF">MAE01_11030</name>
</gene>
<dbReference type="CDD" id="cd04301">
    <property type="entry name" value="NAT_SF"/>
    <property type="match status" value="1"/>
</dbReference>
<dbReference type="OrthoDB" id="4119890at2"/>
<reference evidence="2 3" key="1">
    <citation type="submission" date="2019-07" db="EMBL/GenBank/DDBJ databases">
        <title>Whole genome shotgun sequence of Microbacterium aerolatum NBRC 103071.</title>
        <authorList>
            <person name="Hosoyama A."/>
            <person name="Uohara A."/>
            <person name="Ohji S."/>
            <person name="Ichikawa N."/>
        </authorList>
    </citation>
    <scope>NUCLEOTIDE SEQUENCE [LARGE SCALE GENOMIC DNA]</scope>
    <source>
        <strain evidence="2 3">NBRC 103071</strain>
    </source>
</reference>
<dbReference type="SUPFAM" id="SSF55729">
    <property type="entry name" value="Acyl-CoA N-acyltransferases (Nat)"/>
    <property type="match status" value="1"/>
</dbReference>
<evidence type="ECO:0000313" key="3">
    <source>
        <dbReference type="Proteomes" id="UP000321225"/>
    </source>
</evidence>
<dbReference type="Pfam" id="PF00583">
    <property type="entry name" value="Acetyltransf_1"/>
    <property type="match status" value="1"/>
</dbReference>
<organism evidence="2 3">
    <name type="scientific">Microbacterium aerolatum</name>
    <dbReference type="NCBI Taxonomy" id="153731"/>
    <lineage>
        <taxon>Bacteria</taxon>
        <taxon>Bacillati</taxon>
        <taxon>Actinomycetota</taxon>
        <taxon>Actinomycetes</taxon>
        <taxon>Micrococcales</taxon>
        <taxon>Microbacteriaceae</taxon>
        <taxon>Microbacterium</taxon>
    </lineage>
</organism>
<sequence length="362" mass="39516">MTLLAEELTITEMVIPASVDAPDAEDFLAMVDLANEICVVDAGANDLHEQPEEMLPRWLDRTDSTYRGYIARRGGAVVGAAYLKTSNEAGSTTAESDIMVIPPHRASGVAQALLTRVEDEARLLGRTLLQVWTLHPASTSDRMLTPATGHGRVPANELSDLFGDNGYTMEQVERTSTLALDGDLSLAERMLAEATAVAGDDYRVIAWTLPTPEHLREGYGYVISRMATDVPSGDLVFEEEKWDAARVVRHDQVIADAGQLLSVTAVEHVPSGRIVAFNELVIGPDRSGVTHQYGTLVVKEHRGKRLGTIVKCTNLLRWQEIAPQSPKICTFNAEENRPMLNINEAIGFVPASYAAGWQKKLA</sequence>
<dbReference type="RefSeq" id="WP_147038566.1">
    <property type="nucleotide sequence ID" value="NZ_BJUW01000004.1"/>
</dbReference>
<name>A0A511AIZ9_9MICO</name>
<evidence type="ECO:0000259" key="1">
    <source>
        <dbReference type="PROSITE" id="PS51186"/>
    </source>
</evidence>
<comment type="caution">
    <text evidence="2">The sequence shown here is derived from an EMBL/GenBank/DDBJ whole genome shotgun (WGS) entry which is preliminary data.</text>
</comment>
<proteinExistence type="predicted"/>
<dbReference type="InterPro" id="IPR000182">
    <property type="entry name" value="GNAT_dom"/>
</dbReference>
<protein>
    <recommendedName>
        <fullName evidence="1">N-acetyltransferase domain-containing protein</fullName>
    </recommendedName>
</protein>
<dbReference type="AlphaFoldDB" id="A0A511AIZ9"/>
<dbReference type="EMBL" id="BJUW01000004">
    <property type="protein sequence ID" value="GEK85927.1"/>
    <property type="molecule type" value="Genomic_DNA"/>
</dbReference>
<feature type="domain" description="N-acetyltransferase" evidence="1">
    <location>
        <begin position="12"/>
        <end position="193"/>
    </location>
</feature>
<dbReference type="Gene3D" id="3.40.630.30">
    <property type="match status" value="1"/>
</dbReference>